<evidence type="ECO:0000313" key="11">
    <source>
        <dbReference type="EMBL" id="OKB75650.1"/>
    </source>
</evidence>
<dbReference type="RefSeq" id="WP_000555380.1">
    <property type="nucleotide sequence ID" value="NZ_AP022069.1"/>
</dbReference>
<dbReference type="EMBL" id="MPGR01000003">
    <property type="protein sequence ID" value="OKB69145.1"/>
    <property type="molecule type" value="Genomic_DNA"/>
</dbReference>
<dbReference type="Proteomes" id="UP000186595">
    <property type="component" value="Plasmid unnamed"/>
</dbReference>
<dbReference type="EMBL" id="MPGR01000001">
    <property type="protein sequence ID" value="OKB75650.1"/>
    <property type="molecule type" value="Genomic_DNA"/>
</dbReference>
<dbReference type="PANTHER" id="PTHR33055">
    <property type="entry name" value="TRANSPOSASE FOR INSERTION SEQUENCE ELEMENT IS1111A"/>
    <property type="match status" value="1"/>
</dbReference>
<evidence type="ECO:0000313" key="3">
    <source>
        <dbReference type="EMBL" id="MSI72267.1"/>
    </source>
</evidence>
<feature type="domain" description="Transposase IS110-like N-terminal" evidence="1">
    <location>
        <begin position="10"/>
        <end position="158"/>
    </location>
</feature>
<dbReference type="GO" id="GO:0006313">
    <property type="term" value="P:DNA transposition"/>
    <property type="evidence" value="ECO:0007669"/>
    <property type="project" value="InterPro"/>
</dbReference>
<evidence type="ECO:0000313" key="9">
    <source>
        <dbReference type="EMBL" id="OKB74858.1"/>
    </source>
</evidence>
<name>A0A024L1F9_ECOLX</name>
<evidence type="ECO:0000313" key="16">
    <source>
        <dbReference type="Proteomes" id="UP000321295"/>
    </source>
</evidence>
<reference evidence="13 15" key="2">
    <citation type="submission" date="2018-12" db="EMBL/GenBank/DDBJ databases">
        <authorList>
            <consortium name="Pathogen Informatics"/>
        </authorList>
    </citation>
    <scope>NUCLEOTIDE SEQUENCE [LARGE SCALE GENOMIC DNA]</scope>
    <source>
        <strain evidence="13 15">NCTC9044</strain>
    </source>
</reference>
<evidence type="ECO:0000313" key="6">
    <source>
        <dbReference type="EMBL" id="OKB69291.1"/>
    </source>
</evidence>
<evidence type="ECO:0000313" key="5">
    <source>
        <dbReference type="EMBL" id="OKB69145.1"/>
    </source>
</evidence>
<dbReference type="Pfam" id="PF01548">
    <property type="entry name" value="DEDD_Tnp_IS110"/>
    <property type="match status" value="1"/>
</dbReference>
<evidence type="ECO:0000313" key="15">
    <source>
        <dbReference type="Proteomes" id="UP000271797"/>
    </source>
</evidence>
<dbReference type="EMBL" id="MPGR01000001">
    <property type="protein sequence ID" value="OKB75087.1"/>
    <property type="molecule type" value="Genomic_DNA"/>
</dbReference>
<protein>
    <submittedName>
        <fullName evidence="4">IS110 family transposase</fullName>
    </submittedName>
    <submittedName>
        <fullName evidence="13">Transposase, IS110 family protein</fullName>
    </submittedName>
</protein>
<reference evidence="5 14" key="1">
    <citation type="submission" date="2016-11" db="EMBL/GenBank/DDBJ databases">
        <title>Draft genome sequences of five Shigatoxin-producing Escherichia coli isolates harboring the new recently described Subtilase cytotoxin allelic variant subAB2-3.</title>
        <authorList>
            <person name="Tasara T."/>
            <person name="Fierz L."/>
            <person name="Klumpp J."/>
            <person name="Schmidt H."/>
            <person name="Stephan R."/>
        </authorList>
    </citation>
    <scope>NUCLEOTIDE SEQUENCE [LARGE SCALE GENOMIC DNA]</scope>
    <source>
        <strain evidence="5 14">453</strain>
        <plasmid evidence="6 14">unnamed</plasmid>
    </source>
</reference>
<sequence length="377" mass="42597">MHSENIAAYIGLDVHKETLAVAIAAPERLGEVRYYGTINNEAQAVRRLFQKLQGLYGNILSCYEAGPCGFGLYHQLTAMNIKCQVIAPSRIPKSPTDRIKNDHRDAISLARLLRAGELTPVWIPDLTHEAMRDLIRARAAAKRDSRVARQRILSMLLRTDKRYAGKHWTGKHRTWLANQSFSQPSQQIAFQHYCQSLEQIEDRILQLDQEISRLLPEWSLCNLVCQLQALKGVGQLTAITLVAELGDFSRFSSPKQLMAFLGLVPGEYSSGNSIRPRGITKVGNSELRRLLYEAAWSYRTPAKVGAWLIYYRPDSVTQYSKDIAWKAQQRLCSRYRSLTAKGKKSQVAITAVARELTGFMWDIALAAQSSFSQQKQN</sequence>
<dbReference type="EMBL" id="MPGR01000001">
    <property type="protein sequence ID" value="OKB72488.1"/>
    <property type="molecule type" value="Genomic_DNA"/>
</dbReference>
<dbReference type="EMBL" id="WXKQ01000156">
    <property type="protein sequence ID" value="NAG22568.1"/>
    <property type="molecule type" value="Genomic_DNA"/>
</dbReference>
<evidence type="ECO:0000313" key="17">
    <source>
        <dbReference type="Proteomes" id="UP000438958"/>
    </source>
</evidence>
<evidence type="ECO:0000259" key="2">
    <source>
        <dbReference type="Pfam" id="PF02371"/>
    </source>
</evidence>
<keyword evidence="6" id="KW-0614">Plasmid</keyword>
<proteinExistence type="predicted"/>
<dbReference type="EMBL" id="MPGR01000001">
    <property type="protein sequence ID" value="OKB74858.1"/>
    <property type="molecule type" value="Genomic_DNA"/>
</dbReference>
<dbReference type="AlphaFoldDB" id="A0A024L1F9"/>
<reference evidence="17 18" key="3">
    <citation type="journal article" date="2019" name="Nat. Med.">
        <title>A library of human gut bacterial isolates paired with longitudinal multiomics data enables mechanistic microbiome research.</title>
        <authorList>
            <person name="Poyet M."/>
            <person name="Groussin M."/>
            <person name="Gibbons S.M."/>
            <person name="Avila-Pacheco J."/>
            <person name="Jiang X."/>
            <person name="Kearney S.M."/>
            <person name="Perrotta A.R."/>
            <person name="Berdy B."/>
            <person name="Zhao S."/>
            <person name="Lieberman T.D."/>
            <person name="Swanson P.K."/>
            <person name="Smith M."/>
            <person name="Roesemann S."/>
            <person name="Alexander J.E."/>
            <person name="Rich S.A."/>
            <person name="Livny J."/>
            <person name="Vlamakis H."/>
            <person name="Clish C."/>
            <person name="Bullock K."/>
            <person name="Deik A."/>
            <person name="Scott J."/>
            <person name="Pierce K.A."/>
            <person name="Xavier R.J."/>
            <person name="Alm E.J."/>
        </authorList>
    </citation>
    <scope>NUCLEOTIDE SEQUENCE [LARGE SCALE GENOMIC DNA]</scope>
    <source>
        <strain evidence="4 18">BIOML-A112</strain>
        <strain evidence="3 17">BIOML-A382</strain>
    </source>
</reference>
<feature type="domain" description="Transposase IS116/IS110/IS902 C-terminal" evidence="2">
    <location>
        <begin position="227"/>
        <end position="298"/>
    </location>
</feature>
<dbReference type="GO" id="GO:0004803">
    <property type="term" value="F:transposase activity"/>
    <property type="evidence" value="ECO:0007669"/>
    <property type="project" value="InterPro"/>
</dbReference>
<dbReference type="Proteomes" id="UP000321295">
    <property type="component" value="Unassembled WGS sequence"/>
</dbReference>
<dbReference type="EMBL" id="MPGR01000001">
    <property type="protein sequence ID" value="OKB73859.1"/>
    <property type="molecule type" value="Genomic_DNA"/>
</dbReference>
<dbReference type="Proteomes" id="UP000271797">
    <property type="component" value="Chromosome"/>
</dbReference>
<evidence type="ECO:0000313" key="18">
    <source>
        <dbReference type="Proteomes" id="UP000475070"/>
    </source>
</evidence>
<dbReference type="Proteomes" id="UP000438958">
    <property type="component" value="Unassembled WGS sequence"/>
</dbReference>
<evidence type="ECO:0000313" key="7">
    <source>
        <dbReference type="EMBL" id="OKB72488.1"/>
    </source>
</evidence>
<dbReference type="EMBL" id="WKUE01000122">
    <property type="protein sequence ID" value="MSI72267.1"/>
    <property type="molecule type" value="Genomic_DNA"/>
</dbReference>
<dbReference type="EMBL" id="VRXD01000048">
    <property type="protein sequence ID" value="TXQ29787.1"/>
    <property type="molecule type" value="Genomic_DNA"/>
</dbReference>
<evidence type="ECO:0000313" key="10">
    <source>
        <dbReference type="EMBL" id="OKB75087.1"/>
    </source>
</evidence>
<evidence type="ECO:0000259" key="1">
    <source>
        <dbReference type="Pfam" id="PF01548"/>
    </source>
</evidence>
<dbReference type="EMBL" id="MPGR01000002">
    <property type="protein sequence ID" value="OKB69291.1"/>
    <property type="molecule type" value="Genomic_DNA"/>
</dbReference>
<evidence type="ECO:0000313" key="8">
    <source>
        <dbReference type="EMBL" id="OKB73859.1"/>
    </source>
</evidence>
<dbReference type="Proteomes" id="UP000475070">
    <property type="component" value="Unassembled WGS sequence"/>
</dbReference>
<geneLocation type="plasmid" evidence="6 14">
    <name>unnamed</name>
</geneLocation>
<evidence type="ECO:0000313" key="14">
    <source>
        <dbReference type="Proteomes" id="UP000186595"/>
    </source>
</evidence>
<dbReference type="Pfam" id="PF02371">
    <property type="entry name" value="Transposase_20"/>
    <property type="match status" value="1"/>
</dbReference>
<reference evidence="12 16" key="4">
    <citation type="submission" date="2019-08" db="EMBL/GenBank/DDBJ databases">
        <title>Whole genome analysis of cultivated E. coli strains isolated from CD patients and healthy donors.</title>
        <authorList>
            <person name="Siniagina M.N."/>
            <person name="Markelova M.I."/>
            <person name="Laikov A.V."/>
            <person name="Boulygina E.A."/>
            <person name="Khusnutdinova D.R."/>
            <person name="Kharchenko A."/>
            <person name="Grigoryeva T.V."/>
        </authorList>
    </citation>
    <scope>NUCLEOTIDE SEQUENCE [LARGE SCALE GENOMIC DNA]</scope>
    <source>
        <strain evidence="12 16">1_45_11</strain>
    </source>
</reference>
<evidence type="ECO:0000313" key="12">
    <source>
        <dbReference type="EMBL" id="TXQ29787.1"/>
    </source>
</evidence>
<evidence type="ECO:0000313" key="4">
    <source>
        <dbReference type="EMBL" id="NAG22568.1"/>
    </source>
</evidence>
<dbReference type="InterPro" id="IPR047650">
    <property type="entry name" value="Transpos_IS110"/>
</dbReference>
<organism evidence="4 18">
    <name type="scientific">Escherichia coli</name>
    <dbReference type="NCBI Taxonomy" id="562"/>
    <lineage>
        <taxon>Bacteria</taxon>
        <taxon>Pseudomonadati</taxon>
        <taxon>Pseudomonadota</taxon>
        <taxon>Gammaproteobacteria</taxon>
        <taxon>Enterobacterales</taxon>
        <taxon>Enterobacteriaceae</taxon>
        <taxon>Escherichia</taxon>
    </lineage>
</organism>
<dbReference type="PANTHER" id="PTHR33055:SF3">
    <property type="entry name" value="PUTATIVE TRANSPOSASE FOR IS117-RELATED"/>
    <property type="match status" value="1"/>
</dbReference>
<dbReference type="InterPro" id="IPR002525">
    <property type="entry name" value="Transp_IS110-like_N"/>
</dbReference>
<dbReference type="GO" id="GO:0003677">
    <property type="term" value="F:DNA binding"/>
    <property type="evidence" value="ECO:0007669"/>
    <property type="project" value="InterPro"/>
</dbReference>
<dbReference type="NCBIfam" id="NF033542">
    <property type="entry name" value="transpos_IS110"/>
    <property type="match status" value="1"/>
</dbReference>
<evidence type="ECO:0000313" key="13">
    <source>
        <dbReference type="EMBL" id="VED10849.1"/>
    </source>
</evidence>
<accession>A0A024L1F9</accession>
<dbReference type="EMBL" id="LR134238">
    <property type="protein sequence ID" value="VED10849.1"/>
    <property type="molecule type" value="Genomic_DNA"/>
</dbReference>
<dbReference type="InterPro" id="IPR003346">
    <property type="entry name" value="Transposase_20"/>
</dbReference>
<gene>
    <name evidence="7" type="ORF">BMT50_06735</name>
    <name evidence="8" type="ORF">BMT50_14215</name>
    <name evidence="9" type="ORF">BMT50_19920</name>
    <name evidence="10" type="ORF">BMT50_21135</name>
    <name evidence="11" type="ORF">BMT50_24180</name>
    <name evidence="6" type="ORF">BMT50_28155</name>
    <name evidence="5" type="ORF">BMT50_29340</name>
    <name evidence="12" type="ORF">FV293_24010</name>
    <name evidence="3" type="ORF">GKF66_26550</name>
    <name evidence="4" type="ORF">GUC01_26955</name>
    <name evidence="13" type="ORF">NCTC9044_02581</name>
</gene>